<accession>A0ABR1FZK7</accession>
<protein>
    <submittedName>
        <fullName evidence="3">Uncharacterized protein</fullName>
    </submittedName>
</protein>
<proteinExistence type="predicted"/>
<evidence type="ECO:0000256" key="2">
    <source>
        <dbReference type="SAM" id="SignalP"/>
    </source>
</evidence>
<gene>
    <name evidence="3" type="ORF">SO694_00070178</name>
</gene>
<dbReference type="SUPFAM" id="SSF50891">
    <property type="entry name" value="Cyclophilin-like"/>
    <property type="match status" value="1"/>
</dbReference>
<feature type="region of interest" description="Disordered" evidence="1">
    <location>
        <begin position="16"/>
        <end position="76"/>
    </location>
</feature>
<dbReference type="InterPro" id="IPR029000">
    <property type="entry name" value="Cyclophilin-like_dom_sf"/>
</dbReference>
<reference evidence="3 4" key="1">
    <citation type="submission" date="2024-03" db="EMBL/GenBank/DDBJ databases">
        <title>Aureococcus anophagefferens CCMP1851 and Kratosvirus quantuckense: Draft genome of a second virus-susceptible host strain in the model system.</title>
        <authorList>
            <person name="Chase E."/>
            <person name="Truchon A.R."/>
            <person name="Schepens W."/>
            <person name="Wilhelm S.W."/>
        </authorList>
    </citation>
    <scope>NUCLEOTIDE SEQUENCE [LARGE SCALE GENOMIC DNA]</scope>
    <source>
        <strain evidence="3 4">CCMP1851</strain>
    </source>
</reference>
<feature type="chain" id="PRO_5046184195" evidence="2">
    <location>
        <begin position="21"/>
        <end position="262"/>
    </location>
</feature>
<comment type="caution">
    <text evidence="3">The sequence shown here is derived from an EMBL/GenBank/DDBJ whole genome shotgun (WGS) entry which is preliminary data.</text>
</comment>
<evidence type="ECO:0000313" key="3">
    <source>
        <dbReference type="EMBL" id="KAK7241700.1"/>
    </source>
</evidence>
<keyword evidence="4" id="KW-1185">Reference proteome</keyword>
<dbReference type="EMBL" id="JBBJCI010000164">
    <property type="protein sequence ID" value="KAK7241700.1"/>
    <property type="molecule type" value="Genomic_DNA"/>
</dbReference>
<sequence length="262" mass="29140">MKGLLEVVTAFLAGAARARASSSSAGTPRRRPKRRGTSRRRSASRRRRAAPRRDRPRRRETRRDRPRRRRAPSLLRFRTTAGDVDVRVNDTRCPKSAAQLRALVASGFLDQRLALWRVNRWICQFGADKSPAARKRDGGEDPFAAVRRSFGNDAHPDCGAGPCEGDLAPWRRGDLALIGSTALLFVRGPNKQMGTNRNDCAVAGVVDGLAVLDRLDESYGNMIDHKRGLAQKEIFKTGLEGVFRDFPKTDILEGVSWVPEGR</sequence>
<dbReference type="Proteomes" id="UP001363151">
    <property type="component" value="Unassembled WGS sequence"/>
</dbReference>
<keyword evidence="2" id="KW-0732">Signal</keyword>
<dbReference type="Gene3D" id="2.40.100.10">
    <property type="entry name" value="Cyclophilin-like"/>
    <property type="match status" value="1"/>
</dbReference>
<organism evidence="3 4">
    <name type="scientific">Aureococcus anophagefferens</name>
    <name type="common">Harmful bloom alga</name>
    <dbReference type="NCBI Taxonomy" id="44056"/>
    <lineage>
        <taxon>Eukaryota</taxon>
        <taxon>Sar</taxon>
        <taxon>Stramenopiles</taxon>
        <taxon>Ochrophyta</taxon>
        <taxon>Pelagophyceae</taxon>
        <taxon>Pelagomonadales</taxon>
        <taxon>Pelagomonadaceae</taxon>
        <taxon>Aureococcus</taxon>
    </lineage>
</organism>
<feature type="compositionally biased region" description="Basic residues" evidence="1">
    <location>
        <begin position="28"/>
        <end position="71"/>
    </location>
</feature>
<feature type="compositionally biased region" description="Low complexity" evidence="1">
    <location>
        <begin position="16"/>
        <end position="27"/>
    </location>
</feature>
<feature type="signal peptide" evidence="2">
    <location>
        <begin position="1"/>
        <end position="20"/>
    </location>
</feature>
<evidence type="ECO:0000313" key="4">
    <source>
        <dbReference type="Proteomes" id="UP001363151"/>
    </source>
</evidence>
<evidence type="ECO:0000256" key="1">
    <source>
        <dbReference type="SAM" id="MobiDB-lite"/>
    </source>
</evidence>
<name>A0ABR1FZK7_AURAN</name>